<evidence type="ECO:0000259" key="3">
    <source>
        <dbReference type="PROSITE" id="PS51084"/>
    </source>
</evidence>
<gene>
    <name evidence="4" type="ORF">KDK_52390</name>
</gene>
<sequence length="143" mass="16673">MVLTRMRSGFAVIGDTQFLPGYCLLLASPEKNHLTDLTYEERSLFLLDMSLIGEAVLAVCQPQRINYEILGNSLPMLHAHVWPRYQWEPEEQRPRTAWSYPQEHRNAEEQEYSEEKHGLLKRRLTEALLDILSQHGYTPPHSK</sequence>
<proteinExistence type="predicted"/>
<comment type="caution">
    <text evidence="1">Lacks conserved residue(s) required for the propagation of feature annotation.</text>
</comment>
<dbReference type="GO" id="GO:0003824">
    <property type="term" value="F:catalytic activity"/>
    <property type="evidence" value="ECO:0007669"/>
    <property type="project" value="InterPro"/>
</dbReference>
<evidence type="ECO:0000256" key="2">
    <source>
        <dbReference type="SAM" id="MobiDB-lite"/>
    </source>
</evidence>
<dbReference type="Proteomes" id="UP000287188">
    <property type="component" value="Unassembled WGS sequence"/>
</dbReference>
<dbReference type="InterPro" id="IPR011146">
    <property type="entry name" value="HIT-like"/>
</dbReference>
<comment type="caution">
    <text evidence="4">The sequence shown here is derived from an EMBL/GenBank/DDBJ whole genome shotgun (WGS) entry which is preliminary data.</text>
</comment>
<evidence type="ECO:0000313" key="5">
    <source>
        <dbReference type="Proteomes" id="UP000287188"/>
    </source>
</evidence>
<accession>A0A402AQR9</accession>
<evidence type="ECO:0000313" key="4">
    <source>
        <dbReference type="EMBL" id="GCE21439.1"/>
    </source>
</evidence>
<organism evidence="4 5">
    <name type="scientific">Dictyobacter kobayashii</name>
    <dbReference type="NCBI Taxonomy" id="2014872"/>
    <lineage>
        <taxon>Bacteria</taxon>
        <taxon>Bacillati</taxon>
        <taxon>Chloroflexota</taxon>
        <taxon>Ktedonobacteria</taxon>
        <taxon>Ktedonobacterales</taxon>
        <taxon>Dictyobacteraceae</taxon>
        <taxon>Dictyobacter</taxon>
    </lineage>
</organism>
<feature type="domain" description="HIT" evidence="3">
    <location>
        <begin position="1"/>
        <end position="91"/>
    </location>
</feature>
<feature type="compositionally biased region" description="Basic and acidic residues" evidence="2">
    <location>
        <begin position="102"/>
        <end position="116"/>
    </location>
</feature>
<feature type="region of interest" description="Disordered" evidence="2">
    <location>
        <begin position="96"/>
        <end position="116"/>
    </location>
</feature>
<evidence type="ECO:0000256" key="1">
    <source>
        <dbReference type="PROSITE-ProRule" id="PRU00464"/>
    </source>
</evidence>
<dbReference type="Gene3D" id="3.30.428.10">
    <property type="entry name" value="HIT-like"/>
    <property type="match status" value="1"/>
</dbReference>
<dbReference type="InterPro" id="IPR036265">
    <property type="entry name" value="HIT-like_sf"/>
</dbReference>
<dbReference type="EMBL" id="BIFS01000001">
    <property type="protein sequence ID" value="GCE21439.1"/>
    <property type="molecule type" value="Genomic_DNA"/>
</dbReference>
<dbReference type="SUPFAM" id="SSF54197">
    <property type="entry name" value="HIT-like"/>
    <property type="match status" value="1"/>
</dbReference>
<dbReference type="PROSITE" id="PS51084">
    <property type="entry name" value="HIT_2"/>
    <property type="match status" value="1"/>
</dbReference>
<name>A0A402AQR9_9CHLR</name>
<dbReference type="AlphaFoldDB" id="A0A402AQR9"/>
<keyword evidence="5" id="KW-1185">Reference proteome</keyword>
<protein>
    <submittedName>
        <fullName evidence="4">DeoR family transcriptional regulator</fullName>
    </submittedName>
</protein>
<reference evidence="5" key="1">
    <citation type="submission" date="2018-12" db="EMBL/GenBank/DDBJ databases">
        <title>Tengunoibacter tsumagoiensis gen. nov., sp. nov., Dictyobacter kobayashii sp. nov., D. alpinus sp. nov., and D. joshuensis sp. nov. and description of Dictyobacteraceae fam. nov. within the order Ktedonobacterales isolated from Tengu-no-mugimeshi.</title>
        <authorList>
            <person name="Wang C.M."/>
            <person name="Zheng Y."/>
            <person name="Sakai Y."/>
            <person name="Toyoda A."/>
            <person name="Minakuchi Y."/>
            <person name="Abe K."/>
            <person name="Yokota A."/>
            <person name="Yabe S."/>
        </authorList>
    </citation>
    <scope>NUCLEOTIDE SEQUENCE [LARGE SCALE GENOMIC DNA]</scope>
    <source>
        <strain evidence="5">Uno11</strain>
    </source>
</reference>